<organism evidence="8 9">
    <name type="scientific">Arachis hypogaea</name>
    <name type="common">Peanut</name>
    <dbReference type="NCBI Taxonomy" id="3818"/>
    <lineage>
        <taxon>Eukaryota</taxon>
        <taxon>Viridiplantae</taxon>
        <taxon>Streptophyta</taxon>
        <taxon>Embryophyta</taxon>
        <taxon>Tracheophyta</taxon>
        <taxon>Spermatophyta</taxon>
        <taxon>Magnoliopsida</taxon>
        <taxon>eudicotyledons</taxon>
        <taxon>Gunneridae</taxon>
        <taxon>Pentapetalae</taxon>
        <taxon>rosids</taxon>
        <taxon>fabids</taxon>
        <taxon>Fabales</taxon>
        <taxon>Fabaceae</taxon>
        <taxon>Papilionoideae</taxon>
        <taxon>50 kb inversion clade</taxon>
        <taxon>dalbergioids sensu lato</taxon>
        <taxon>Dalbergieae</taxon>
        <taxon>Pterocarpus clade</taxon>
        <taxon>Arachis</taxon>
    </lineage>
</organism>
<name>A0A444XYW9_ARAHY</name>
<keyword evidence="7" id="KW-0472">Membrane</keyword>
<proteinExistence type="predicted"/>
<comment type="caution">
    <text evidence="8">The sequence shown here is derived from an EMBL/GenBank/DDBJ whole genome shotgun (WGS) entry which is preliminary data.</text>
</comment>
<keyword evidence="5" id="KW-0539">Nucleus</keyword>
<dbReference type="EMBL" id="SDMP01000018">
    <property type="protein sequence ID" value="RYQ94864.1"/>
    <property type="molecule type" value="Genomic_DNA"/>
</dbReference>
<dbReference type="GO" id="GO:0005634">
    <property type="term" value="C:nucleus"/>
    <property type="evidence" value="ECO:0007669"/>
    <property type="project" value="UniProtKB-SubCell"/>
</dbReference>
<dbReference type="Proteomes" id="UP000289738">
    <property type="component" value="Chromosome B08"/>
</dbReference>
<evidence type="ECO:0000256" key="6">
    <source>
        <dbReference type="SAM" id="MobiDB-lite"/>
    </source>
</evidence>
<dbReference type="AlphaFoldDB" id="A0A444XYW9"/>
<evidence type="ECO:0000313" key="9">
    <source>
        <dbReference type="Proteomes" id="UP000289738"/>
    </source>
</evidence>
<dbReference type="Gene3D" id="2.40.330.10">
    <property type="entry name" value="DNA-binding pseudobarrel domain"/>
    <property type="match status" value="2"/>
</dbReference>
<reference evidence="8 9" key="1">
    <citation type="submission" date="2019-01" db="EMBL/GenBank/DDBJ databases">
        <title>Sequencing of cultivated peanut Arachis hypogaea provides insights into genome evolution and oil improvement.</title>
        <authorList>
            <person name="Chen X."/>
        </authorList>
    </citation>
    <scope>NUCLEOTIDE SEQUENCE [LARGE SCALE GENOMIC DNA]</scope>
    <source>
        <strain evidence="9">cv. Fuhuasheng</strain>
        <tissue evidence="8">Leaves</tissue>
    </source>
</reference>
<dbReference type="SUPFAM" id="SSF101936">
    <property type="entry name" value="DNA-binding pseudobarrel domain"/>
    <property type="match status" value="1"/>
</dbReference>
<feature type="transmembrane region" description="Helical" evidence="7">
    <location>
        <begin position="175"/>
        <end position="203"/>
    </location>
</feature>
<comment type="subcellular location">
    <subcellularLocation>
        <location evidence="1">Nucleus</location>
    </subcellularLocation>
</comment>
<keyword evidence="4" id="KW-0804">Transcription</keyword>
<accession>A0A444XYW9</accession>
<evidence type="ECO:0008006" key="10">
    <source>
        <dbReference type="Google" id="ProtNLM"/>
    </source>
</evidence>
<keyword evidence="7" id="KW-1133">Transmembrane helix</keyword>
<dbReference type="PANTHER" id="PTHR31920:SF132">
    <property type="entry name" value="TF-B3 DOMAIN-CONTAINING PROTEIN"/>
    <property type="match status" value="1"/>
</dbReference>
<evidence type="ECO:0000313" key="8">
    <source>
        <dbReference type="EMBL" id="RYQ94864.1"/>
    </source>
</evidence>
<keyword evidence="9" id="KW-1185">Reference proteome</keyword>
<gene>
    <name evidence="8" type="ORF">Ahy_B08g089818</name>
</gene>
<evidence type="ECO:0000256" key="1">
    <source>
        <dbReference type="ARBA" id="ARBA00004123"/>
    </source>
</evidence>
<feature type="region of interest" description="Disordered" evidence="6">
    <location>
        <begin position="109"/>
        <end position="140"/>
    </location>
</feature>
<sequence>MAEEHAKCDVVRVIKGAGEPSQPMRLPLPSGLLPKGSNHIYITVADGSDRTYKIACSPKGLKEITLGRGWQRFYHDYKLQPFNILLFKHKGRDDFSVRIFQAPGVEKTYAASGDDSGDLTPPQVPTNRPRTPQKPHRRTGCINVPRSAAAAEVEQTFQSEHPYFIMHITERLLRVHFLVMTFPLHYIYTFYVGIHLLLVFWFARPNVPHFGDDVSDDVMVTLRAGEISVRADYARYRGNRSRNCGTIGGGWADFLRKCNVTVENLAVFEISRTNPDVELLVQFVDFE</sequence>
<evidence type="ECO:0000256" key="2">
    <source>
        <dbReference type="ARBA" id="ARBA00023015"/>
    </source>
</evidence>
<dbReference type="InterPro" id="IPR015300">
    <property type="entry name" value="DNA-bd_pseudobarrel_sf"/>
</dbReference>
<dbReference type="PANTHER" id="PTHR31920">
    <property type="entry name" value="B3 DOMAIN-CONTAINING"/>
    <property type="match status" value="1"/>
</dbReference>
<dbReference type="GO" id="GO:0003677">
    <property type="term" value="F:DNA binding"/>
    <property type="evidence" value="ECO:0007669"/>
    <property type="project" value="UniProtKB-KW"/>
</dbReference>
<evidence type="ECO:0000256" key="3">
    <source>
        <dbReference type="ARBA" id="ARBA00023125"/>
    </source>
</evidence>
<keyword evidence="2" id="KW-0805">Transcription regulation</keyword>
<protein>
    <recommendedName>
        <fullName evidence="10">TF-B3 domain-containing protein</fullName>
    </recommendedName>
</protein>
<keyword evidence="7" id="KW-0812">Transmembrane</keyword>
<keyword evidence="3" id="KW-0238">DNA-binding</keyword>
<evidence type="ECO:0000256" key="5">
    <source>
        <dbReference type="ARBA" id="ARBA00023242"/>
    </source>
</evidence>
<evidence type="ECO:0000256" key="4">
    <source>
        <dbReference type="ARBA" id="ARBA00023163"/>
    </source>
</evidence>
<dbReference type="InterPro" id="IPR050655">
    <property type="entry name" value="Plant_B3_domain"/>
</dbReference>
<evidence type="ECO:0000256" key="7">
    <source>
        <dbReference type="SAM" id="Phobius"/>
    </source>
</evidence>